<dbReference type="EMBL" id="JAGPUO010000004">
    <property type="protein sequence ID" value="KAG5663131.1"/>
    <property type="molecule type" value="Genomic_DNA"/>
</dbReference>
<name>A0A9P7KRH4_9HYPO</name>
<dbReference type="PANTHER" id="PTHR11655">
    <property type="entry name" value="60S/50S RIBOSOMAL PROTEIN L6/L9"/>
    <property type="match status" value="1"/>
</dbReference>
<feature type="region of interest" description="Disordered" evidence="5">
    <location>
        <begin position="76"/>
        <end position="110"/>
    </location>
</feature>
<comment type="similarity">
    <text evidence="1 4">Belongs to the universal ribosomal protein uL6 family.</text>
</comment>
<sequence length="297" mass="32466">MDVMTKRKKLSSIGLSTSFDEQHCSTPTTAISTPMAAMFTPSRGKAMGRAIKASSSGPVTLPGFLVPAWQATSANTPAPRATAASFSTTSKRPSKLGRTPLSIPPGVELSVGKPTARRDLTSYKKVYRKTINVKGPLGALDLEVPEYVELVQDPEAKSVLLSVQDNEAKDQKAMWGTTWSYLKNYIMGVSEGHTAILRLVGVGYRASVEERGAKEEYPGQRFLCLKLGFTHPVEEGIPQGVTVTTPAPTRILIEGIDRETIMSFAGRVRMWRPPEPYKGKGVFINDQTIRLKQKKIK</sequence>
<dbReference type="PRINTS" id="PR00059">
    <property type="entry name" value="RIBOSOMALL6"/>
</dbReference>
<dbReference type="InterPro" id="IPR020040">
    <property type="entry name" value="Ribosomal_uL6_a/b-dom"/>
</dbReference>
<gene>
    <name evidence="7" type="ORF">KAF25_001067</name>
</gene>
<dbReference type="SUPFAM" id="SSF56053">
    <property type="entry name" value="Ribosomal protein L6"/>
    <property type="match status" value="2"/>
</dbReference>
<dbReference type="InterPro" id="IPR002358">
    <property type="entry name" value="Ribosomal_uL6_CS"/>
</dbReference>
<feature type="domain" description="Large ribosomal subunit protein uL6 alpha-beta" evidence="6">
    <location>
        <begin position="200"/>
        <end position="282"/>
    </location>
</feature>
<evidence type="ECO:0000256" key="5">
    <source>
        <dbReference type="SAM" id="MobiDB-lite"/>
    </source>
</evidence>
<evidence type="ECO:0000256" key="2">
    <source>
        <dbReference type="ARBA" id="ARBA00022980"/>
    </source>
</evidence>
<evidence type="ECO:0000259" key="6">
    <source>
        <dbReference type="Pfam" id="PF00347"/>
    </source>
</evidence>
<keyword evidence="2 4" id="KW-0689">Ribosomal protein</keyword>
<protein>
    <recommendedName>
        <fullName evidence="6">Large ribosomal subunit protein uL6 alpha-beta domain-containing protein</fullName>
    </recommendedName>
</protein>
<dbReference type="GO" id="GO:0019843">
    <property type="term" value="F:rRNA binding"/>
    <property type="evidence" value="ECO:0007669"/>
    <property type="project" value="InterPro"/>
</dbReference>
<keyword evidence="8" id="KW-1185">Reference proteome</keyword>
<dbReference type="PROSITE" id="PS00525">
    <property type="entry name" value="RIBOSOMAL_L6_1"/>
    <property type="match status" value="1"/>
</dbReference>
<evidence type="ECO:0000313" key="8">
    <source>
        <dbReference type="Proteomes" id="UP000782241"/>
    </source>
</evidence>
<comment type="caution">
    <text evidence="7">The sequence shown here is derived from an EMBL/GenBank/DDBJ whole genome shotgun (WGS) entry which is preliminary data.</text>
</comment>
<dbReference type="OrthoDB" id="540873at2759"/>
<dbReference type="GO" id="GO:0006412">
    <property type="term" value="P:translation"/>
    <property type="evidence" value="ECO:0007669"/>
    <property type="project" value="InterPro"/>
</dbReference>
<evidence type="ECO:0000256" key="1">
    <source>
        <dbReference type="ARBA" id="ARBA00009356"/>
    </source>
</evidence>
<dbReference type="Pfam" id="PF00347">
    <property type="entry name" value="Ribosomal_L6"/>
    <property type="match status" value="1"/>
</dbReference>
<dbReference type="GO" id="GO:0003735">
    <property type="term" value="F:structural constituent of ribosome"/>
    <property type="evidence" value="ECO:0007669"/>
    <property type="project" value="InterPro"/>
</dbReference>
<accession>A0A9P7KRH4</accession>
<reference evidence="7" key="1">
    <citation type="submission" date="2021-04" db="EMBL/GenBank/DDBJ databases">
        <title>Draft genome of Fusarium avenaceum strain F156N33, isolated from an atmospheric sample in Virginia.</title>
        <authorList>
            <person name="Yang S."/>
            <person name="Vinatzer B.A."/>
            <person name="Coleman J."/>
        </authorList>
    </citation>
    <scope>NUCLEOTIDE SEQUENCE</scope>
    <source>
        <strain evidence="7">F156N33</strain>
    </source>
</reference>
<proteinExistence type="inferred from homology"/>
<dbReference type="GO" id="GO:0005762">
    <property type="term" value="C:mitochondrial large ribosomal subunit"/>
    <property type="evidence" value="ECO:0007669"/>
    <property type="project" value="TreeGrafter"/>
</dbReference>
<evidence type="ECO:0000256" key="3">
    <source>
        <dbReference type="ARBA" id="ARBA00023274"/>
    </source>
</evidence>
<dbReference type="PANTHER" id="PTHR11655:SF14">
    <property type="entry name" value="LARGE RIBOSOMAL SUBUNIT PROTEIN UL6M"/>
    <property type="match status" value="1"/>
</dbReference>
<keyword evidence="3 4" id="KW-0687">Ribonucleoprotein</keyword>
<evidence type="ECO:0000256" key="4">
    <source>
        <dbReference type="RuleBase" id="RU003869"/>
    </source>
</evidence>
<dbReference type="AlphaFoldDB" id="A0A9P7KRH4"/>
<evidence type="ECO:0000313" key="7">
    <source>
        <dbReference type="EMBL" id="KAG5663131.1"/>
    </source>
</evidence>
<dbReference type="Gene3D" id="3.90.930.12">
    <property type="entry name" value="Ribosomal protein L6, alpha-beta domain"/>
    <property type="match status" value="2"/>
</dbReference>
<dbReference type="Proteomes" id="UP000782241">
    <property type="component" value="Unassembled WGS sequence"/>
</dbReference>
<organism evidence="7 8">
    <name type="scientific">Fusarium avenaceum</name>
    <dbReference type="NCBI Taxonomy" id="40199"/>
    <lineage>
        <taxon>Eukaryota</taxon>
        <taxon>Fungi</taxon>
        <taxon>Dikarya</taxon>
        <taxon>Ascomycota</taxon>
        <taxon>Pezizomycotina</taxon>
        <taxon>Sordariomycetes</taxon>
        <taxon>Hypocreomycetidae</taxon>
        <taxon>Hypocreales</taxon>
        <taxon>Nectriaceae</taxon>
        <taxon>Fusarium</taxon>
        <taxon>Fusarium tricinctum species complex</taxon>
    </lineage>
</organism>
<dbReference type="InterPro" id="IPR036789">
    <property type="entry name" value="Ribosomal_uL6-like_a/b-dom_sf"/>
</dbReference>
<dbReference type="InterPro" id="IPR019906">
    <property type="entry name" value="Ribosomal_uL6_bac-type"/>
</dbReference>
<dbReference type="InterPro" id="IPR000702">
    <property type="entry name" value="Ribosomal_uL6-like"/>
</dbReference>